<dbReference type="GO" id="GO:0140662">
    <property type="term" value="F:ATP-dependent protein folding chaperone"/>
    <property type="evidence" value="ECO:0007669"/>
    <property type="project" value="InterPro"/>
</dbReference>
<dbReference type="Gene3D" id="3.30.420.40">
    <property type="match status" value="2"/>
</dbReference>
<evidence type="ECO:0000256" key="12">
    <source>
        <dbReference type="ARBA" id="ARBA00033103"/>
    </source>
</evidence>
<dbReference type="EMBL" id="DVIQ01000052">
    <property type="protein sequence ID" value="HIS31708.1"/>
    <property type="molecule type" value="Genomic_DNA"/>
</dbReference>
<accession>A0A9D1ETL5</accession>
<dbReference type="AlphaFoldDB" id="A0A9D1ETL5"/>
<evidence type="ECO:0000313" key="16">
    <source>
        <dbReference type="Proteomes" id="UP000823935"/>
    </source>
</evidence>
<keyword evidence="14" id="KW-0175">Coiled coil</keyword>
<evidence type="ECO:0000256" key="10">
    <source>
        <dbReference type="ARBA" id="ARBA00030019"/>
    </source>
</evidence>
<evidence type="ECO:0000256" key="2">
    <source>
        <dbReference type="ARBA" id="ARBA00007381"/>
    </source>
</evidence>
<dbReference type="SUPFAM" id="SSF53067">
    <property type="entry name" value="Actin-like ATPase domain"/>
    <property type="match status" value="2"/>
</dbReference>
<keyword evidence="8" id="KW-0346">Stress response</keyword>
<evidence type="ECO:0000256" key="6">
    <source>
        <dbReference type="ARBA" id="ARBA00022741"/>
    </source>
</evidence>
<dbReference type="PROSITE" id="PS01036">
    <property type="entry name" value="HSP70_3"/>
    <property type="match status" value="1"/>
</dbReference>
<dbReference type="PRINTS" id="PR00301">
    <property type="entry name" value="HEATSHOCK70"/>
</dbReference>
<dbReference type="PROSITE" id="PS00329">
    <property type="entry name" value="HSP70_2"/>
    <property type="match status" value="1"/>
</dbReference>
<dbReference type="Proteomes" id="UP000823935">
    <property type="component" value="Unassembled WGS sequence"/>
</dbReference>
<sequence>MRDVIIGIDLGTTTTEAAVYRNGKAEMIPSFDGSFVIPSAVGIDDSGNMVVGERARAQYVLAPERTAIEIKRKIGTGEKICLGRKEYTAVELSAKILEYVKRYAEEYLEMPVNRAVISVPAYFDDIQRRETAEAGKLAGLTVERIINEPTAAALSYGIGHLEEESHILVYDLGGGTFDVTVLELFEGVLEVKASSGDNRLGGKDLDQRLIDWLAGRFEEKTGVSLKGNVYAASRLKEAAEQCKIALSSQEEATVRIPMLAQDGQTLLGLEETVSREQFESLIEKEIHRTKGPVQTALGDSGVSCGELDRILLAGGSTRIPLVRREIRDMLGKEPSEAIHPEYSIALGAAIQAGIISGAIDGEDSMVLTDVNPYTLGIRAMGWESDDEMSVIIPRNVTIPVTRKQTYYTSWDGQQAAAIEVYQGEKRRASRNHLIGSFDIGDIPPAPAGKEQIEVSFSYNLDGILQVAAKVVSTGKEASVTIHMGQEETKEDVSGWKESGLAADFRSVIRRGEKALKKAAERGDKELAGELEETLYDLKYAVLKELQVRAEELEEDLRDLIEEGEQ</sequence>
<evidence type="ECO:0000256" key="11">
    <source>
        <dbReference type="ARBA" id="ARBA00030945"/>
    </source>
</evidence>
<feature type="coiled-coil region" evidence="14">
    <location>
        <begin position="535"/>
        <end position="562"/>
    </location>
</feature>
<dbReference type="InterPro" id="IPR018181">
    <property type="entry name" value="Heat_shock_70_CS"/>
</dbReference>
<dbReference type="FunFam" id="3.30.420.40:FF:000071">
    <property type="entry name" value="Molecular chaperone DnaK"/>
    <property type="match status" value="1"/>
</dbReference>
<reference evidence="15" key="2">
    <citation type="journal article" date="2021" name="PeerJ">
        <title>Extensive microbial diversity within the chicken gut microbiome revealed by metagenomics and culture.</title>
        <authorList>
            <person name="Gilroy R."/>
            <person name="Ravi A."/>
            <person name="Getino M."/>
            <person name="Pursley I."/>
            <person name="Horton D.L."/>
            <person name="Alikhan N.F."/>
            <person name="Baker D."/>
            <person name="Gharbi K."/>
            <person name="Hall N."/>
            <person name="Watson M."/>
            <person name="Adriaenssens E.M."/>
            <person name="Foster-Nyarko E."/>
            <person name="Jarju S."/>
            <person name="Secka A."/>
            <person name="Antonio M."/>
            <person name="Oren A."/>
            <person name="Chaudhuri R.R."/>
            <person name="La Ragione R."/>
            <person name="Hildebrand F."/>
            <person name="Pallen M.J."/>
        </authorList>
    </citation>
    <scope>NUCLEOTIDE SEQUENCE</scope>
    <source>
        <strain evidence="15">CHK190-19873</strain>
    </source>
</reference>
<dbReference type="InterPro" id="IPR043129">
    <property type="entry name" value="ATPase_NBD"/>
</dbReference>
<dbReference type="GO" id="GO:0005524">
    <property type="term" value="F:ATP binding"/>
    <property type="evidence" value="ECO:0007669"/>
    <property type="project" value="UniProtKB-KW"/>
</dbReference>
<evidence type="ECO:0000256" key="1">
    <source>
        <dbReference type="ARBA" id="ARBA00002290"/>
    </source>
</evidence>
<organism evidence="15 16">
    <name type="scientific">Candidatus Limivivens intestinipullorum</name>
    <dbReference type="NCBI Taxonomy" id="2840858"/>
    <lineage>
        <taxon>Bacteria</taxon>
        <taxon>Bacillati</taxon>
        <taxon>Bacillota</taxon>
        <taxon>Clostridia</taxon>
        <taxon>Lachnospirales</taxon>
        <taxon>Lachnospiraceae</taxon>
        <taxon>Lachnospiraceae incertae sedis</taxon>
        <taxon>Candidatus Limivivens</taxon>
    </lineage>
</organism>
<dbReference type="FunFam" id="3.90.640.10:FF:000003">
    <property type="entry name" value="Molecular chaperone DnaK"/>
    <property type="match status" value="1"/>
</dbReference>
<evidence type="ECO:0000256" key="5">
    <source>
        <dbReference type="ARBA" id="ARBA00022553"/>
    </source>
</evidence>
<dbReference type="PANTHER" id="PTHR19375">
    <property type="entry name" value="HEAT SHOCK PROTEIN 70KDA"/>
    <property type="match status" value="1"/>
</dbReference>
<dbReference type="InterPro" id="IPR029047">
    <property type="entry name" value="HSP70_peptide-bd_sf"/>
</dbReference>
<evidence type="ECO:0000256" key="8">
    <source>
        <dbReference type="ARBA" id="ARBA00023016"/>
    </source>
</evidence>
<keyword evidence="9" id="KW-0143">Chaperone</keyword>
<comment type="caution">
    <text evidence="15">The sequence shown here is derived from an EMBL/GenBank/DDBJ whole genome shotgun (WGS) entry which is preliminary data.</text>
</comment>
<keyword evidence="7 13" id="KW-0067">ATP-binding</keyword>
<evidence type="ECO:0000256" key="14">
    <source>
        <dbReference type="SAM" id="Coils"/>
    </source>
</evidence>
<keyword evidence="5" id="KW-0597">Phosphoprotein</keyword>
<name>A0A9D1ETL5_9FIRM</name>
<dbReference type="InterPro" id="IPR013126">
    <property type="entry name" value="Hsp_70_fam"/>
</dbReference>
<keyword evidence="6 13" id="KW-0547">Nucleotide-binding</keyword>
<reference evidence="15" key="1">
    <citation type="submission" date="2020-10" db="EMBL/GenBank/DDBJ databases">
        <authorList>
            <person name="Gilroy R."/>
        </authorList>
    </citation>
    <scope>NUCLEOTIDE SEQUENCE</scope>
    <source>
        <strain evidence="15">CHK190-19873</strain>
    </source>
</reference>
<comment type="function">
    <text evidence="1">Acts as a chaperone.</text>
</comment>
<gene>
    <name evidence="15" type="ORF">IAB44_09225</name>
</gene>
<proteinExistence type="inferred from homology"/>
<dbReference type="Gene3D" id="2.60.34.10">
    <property type="entry name" value="Substrate Binding Domain Of DNAk, Chain A, domain 1"/>
    <property type="match status" value="1"/>
</dbReference>
<protein>
    <recommendedName>
        <fullName evidence="3">Chaperone protein DnaK</fullName>
    </recommendedName>
    <alternativeName>
        <fullName evidence="4">Chaperone protein dnaK</fullName>
    </alternativeName>
    <alternativeName>
        <fullName evidence="12">HSP70</fullName>
    </alternativeName>
    <alternativeName>
        <fullName evidence="11">Heat shock 70 kDa protein</fullName>
    </alternativeName>
    <alternativeName>
        <fullName evidence="10">Heat shock protein 70</fullName>
    </alternativeName>
</protein>
<comment type="similarity">
    <text evidence="2 13">Belongs to the heat shock protein 70 family.</text>
</comment>
<evidence type="ECO:0000313" key="15">
    <source>
        <dbReference type="EMBL" id="HIS31708.1"/>
    </source>
</evidence>
<dbReference type="SUPFAM" id="SSF100920">
    <property type="entry name" value="Heat shock protein 70kD (HSP70), peptide-binding domain"/>
    <property type="match status" value="1"/>
</dbReference>
<dbReference type="Gene3D" id="3.90.640.10">
    <property type="entry name" value="Actin, Chain A, domain 4"/>
    <property type="match status" value="1"/>
</dbReference>
<dbReference type="Pfam" id="PF00012">
    <property type="entry name" value="HSP70"/>
    <property type="match status" value="2"/>
</dbReference>
<evidence type="ECO:0000256" key="7">
    <source>
        <dbReference type="ARBA" id="ARBA00022840"/>
    </source>
</evidence>
<evidence type="ECO:0000256" key="13">
    <source>
        <dbReference type="RuleBase" id="RU003322"/>
    </source>
</evidence>
<evidence type="ECO:0000256" key="3">
    <source>
        <dbReference type="ARBA" id="ARBA00014415"/>
    </source>
</evidence>
<evidence type="ECO:0000256" key="4">
    <source>
        <dbReference type="ARBA" id="ARBA00017249"/>
    </source>
</evidence>
<evidence type="ECO:0000256" key="9">
    <source>
        <dbReference type="ARBA" id="ARBA00023186"/>
    </source>
</evidence>